<keyword evidence="1" id="KW-0812">Transmembrane</keyword>
<proteinExistence type="predicted"/>
<feature type="transmembrane region" description="Helical" evidence="1">
    <location>
        <begin position="20"/>
        <end position="40"/>
    </location>
</feature>
<evidence type="ECO:0000313" key="2">
    <source>
        <dbReference type="EMBL" id="GGS24038.1"/>
    </source>
</evidence>
<comment type="caution">
    <text evidence="2">The sequence shown here is derived from an EMBL/GenBank/DDBJ whole genome shotgun (WGS) entry which is preliminary data.</text>
</comment>
<gene>
    <name evidence="2" type="ORF">GCM10010171_16490</name>
</gene>
<reference evidence="2" key="1">
    <citation type="journal article" date="2014" name="Int. J. Syst. Evol. Microbiol.">
        <title>Complete genome sequence of Corynebacterium casei LMG S-19264T (=DSM 44701T), isolated from a smear-ripened cheese.</title>
        <authorList>
            <consortium name="US DOE Joint Genome Institute (JGI-PGF)"/>
            <person name="Walter F."/>
            <person name="Albersmeier A."/>
            <person name="Kalinowski J."/>
            <person name="Ruckert C."/>
        </authorList>
    </citation>
    <scope>NUCLEOTIDE SEQUENCE</scope>
    <source>
        <strain evidence="2">JCM 3276</strain>
    </source>
</reference>
<reference evidence="2" key="2">
    <citation type="submission" date="2020-09" db="EMBL/GenBank/DDBJ databases">
        <authorList>
            <person name="Sun Q."/>
            <person name="Ohkuma M."/>
        </authorList>
    </citation>
    <scope>NUCLEOTIDE SEQUENCE</scope>
    <source>
        <strain evidence="2">JCM 3276</strain>
    </source>
</reference>
<protein>
    <submittedName>
        <fullName evidence="2">Uncharacterized protein</fullName>
    </submittedName>
</protein>
<dbReference type="AlphaFoldDB" id="A0A918G9G1"/>
<keyword evidence="1" id="KW-1133">Transmembrane helix</keyword>
<keyword evidence="3" id="KW-1185">Reference proteome</keyword>
<dbReference type="EMBL" id="BMRB01000001">
    <property type="protein sequence ID" value="GGS24038.1"/>
    <property type="molecule type" value="Genomic_DNA"/>
</dbReference>
<evidence type="ECO:0000256" key="1">
    <source>
        <dbReference type="SAM" id="Phobius"/>
    </source>
</evidence>
<evidence type="ECO:0000313" key="3">
    <source>
        <dbReference type="Proteomes" id="UP000660680"/>
    </source>
</evidence>
<name>A0A918G9G1_9PSEU</name>
<organism evidence="2 3">
    <name type="scientific">Actinokineospora fastidiosa</name>
    <dbReference type="NCBI Taxonomy" id="1816"/>
    <lineage>
        <taxon>Bacteria</taxon>
        <taxon>Bacillati</taxon>
        <taxon>Actinomycetota</taxon>
        <taxon>Actinomycetes</taxon>
        <taxon>Pseudonocardiales</taxon>
        <taxon>Pseudonocardiaceae</taxon>
        <taxon>Actinokineospora</taxon>
    </lineage>
</organism>
<accession>A0A918G9G1</accession>
<sequence>MSGVSATLAQVTAATVSEGGVLVGSIAVALGGGGLLLGLLRRRRVATKAVPLPAPRVPVVADERSHS</sequence>
<dbReference type="Proteomes" id="UP000660680">
    <property type="component" value="Unassembled WGS sequence"/>
</dbReference>
<keyword evidence="1" id="KW-0472">Membrane</keyword>